<sequence>MTNPPSPGDAQYTPPADPATNPAAYPVAGPGYATPPAAAPGNGLAIAGLVLAFVIAPLGLILSIVAAVKLGKAGAPKGIAIAGIIIGAIITVIAVIGLVLLVTVFANLFSMCAELGPGVWQVDGVTYTCN</sequence>
<keyword evidence="2" id="KW-0812">Transmembrane</keyword>
<gene>
    <name evidence="3" type="ORF">JOF42_001409</name>
</gene>
<dbReference type="Proteomes" id="UP000703720">
    <property type="component" value="Unassembled WGS sequence"/>
</dbReference>
<keyword evidence="2" id="KW-0472">Membrane</keyword>
<name>A0ABS4WNX9_9MICO</name>
<keyword evidence="2" id="KW-1133">Transmembrane helix</keyword>
<accession>A0ABS4WNX9</accession>
<feature type="region of interest" description="Disordered" evidence="1">
    <location>
        <begin position="1"/>
        <end position="23"/>
    </location>
</feature>
<feature type="compositionally biased region" description="Low complexity" evidence="1">
    <location>
        <begin position="12"/>
        <end position="23"/>
    </location>
</feature>
<feature type="transmembrane region" description="Helical" evidence="2">
    <location>
        <begin position="80"/>
        <end position="106"/>
    </location>
</feature>
<evidence type="ECO:0008006" key="5">
    <source>
        <dbReference type="Google" id="ProtNLM"/>
    </source>
</evidence>
<dbReference type="RefSeq" id="WP_210097209.1">
    <property type="nucleotide sequence ID" value="NZ_BAAAIO010000001.1"/>
</dbReference>
<comment type="caution">
    <text evidence="3">The sequence shown here is derived from an EMBL/GenBank/DDBJ whole genome shotgun (WGS) entry which is preliminary data.</text>
</comment>
<feature type="transmembrane region" description="Helical" evidence="2">
    <location>
        <begin position="44"/>
        <end position="68"/>
    </location>
</feature>
<evidence type="ECO:0000313" key="3">
    <source>
        <dbReference type="EMBL" id="MBP2377914.1"/>
    </source>
</evidence>
<reference evidence="3 4" key="1">
    <citation type="submission" date="2021-03" db="EMBL/GenBank/DDBJ databases">
        <title>Sequencing the genomes of 1000 actinobacteria strains.</title>
        <authorList>
            <person name="Klenk H.-P."/>
        </authorList>
    </citation>
    <scope>NUCLEOTIDE SEQUENCE [LARGE SCALE GENOMIC DNA]</scope>
    <source>
        <strain evidence="3 4">DSM 13468</strain>
    </source>
</reference>
<evidence type="ECO:0000256" key="2">
    <source>
        <dbReference type="SAM" id="Phobius"/>
    </source>
</evidence>
<keyword evidence="4" id="KW-1185">Reference proteome</keyword>
<dbReference type="EMBL" id="JAGIOA010000001">
    <property type="protein sequence ID" value="MBP2377914.1"/>
    <property type="molecule type" value="Genomic_DNA"/>
</dbReference>
<organism evidence="3 4">
    <name type="scientific">Microbacterium phyllosphaerae</name>
    <dbReference type="NCBI Taxonomy" id="124798"/>
    <lineage>
        <taxon>Bacteria</taxon>
        <taxon>Bacillati</taxon>
        <taxon>Actinomycetota</taxon>
        <taxon>Actinomycetes</taxon>
        <taxon>Micrococcales</taxon>
        <taxon>Microbacteriaceae</taxon>
        <taxon>Microbacterium</taxon>
    </lineage>
</organism>
<evidence type="ECO:0000256" key="1">
    <source>
        <dbReference type="SAM" id="MobiDB-lite"/>
    </source>
</evidence>
<proteinExistence type="predicted"/>
<protein>
    <recommendedName>
        <fullName evidence="5">DUF4190 domain-containing protein</fullName>
    </recommendedName>
</protein>
<evidence type="ECO:0000313" key="4">
    <source>
        <dbReference type="Proteomes" id="UP000703720"/>
    </source>
</evidence>